<evidence type="ECO:0000313" key="7">
    <source>
        <dbReference type="Proteomes" id="UP000186309"/>
    </source>
</evidence>
<accession>A0A1U7CQI8</accession>
<dbReference type="OrthoDB" id="197660at2"/>
<gene>
    <name evidence="6" type="primary">rpmGA</name>
    <name evidence="5" type="synonym">rpmG</name>
    <name evidence="6" type="ORF">BSF38_02713</name>
</gene>
<dbReference type="InterPro" id="IPR001705">
    <property type="entry name" value="Ribosomal_bL33"/>
</dbReference>
<evidence type="ECO:0000256" key="5">
    <source>
        <dbReference type="HAMAP-Rule" id="MF_00294"/>
    </source>
</evidence>
<keyword evidence="3 5" id="KW-0687">Ribonucleoprotein</keyword>
<evidence type="ECO:0000256" key="2">
    <source>
        <dbReference type="ARBA" id="ARBA00022980"/>
    </source>
</evidence>
<protein>
    <recommendedName>
        <fullName evidence="4 5">Large ribosomal subunit protein bL33</fullName>
    </recommendedName>
</protein>
<dbReference type="GO" id="GO:1990904">
    <property type="term" value="C:ribonucleoprotein complex"/>
    <property type="evidence" value="ECO:0007669"/>
    <property type="project" value="UniProtKB-KW"/>
</dbReference>
<organism evidence="6 7">
    <name type="scientific">Paludisphaera borealis</name>
    <dbReference type="NCBI Taxonomy" id="1387353"/>
    <lineage>
        <taxon>Bacteria</taxon>
        <taxon>Pseudomonadati</taxon>
        <taxon>Planctomycetota</taxon>
        <taxon>Planctomycetia</taxon>
        <taxon>Isosphaerales</taxon>
        <taxon>Isosphaeraceae</taxon>
        <taxon>Paludisphaera</taxon>
    </lineage>
</organism>
<dbReference type="Pfam" id="PF00471">
    <property type="entry name" value="Ribosomal_L33"/>
    <property type="match status" value="1"/>
</dbReference>
<evidence type="ECO:0000313" key="6">
    <source>
        <dbReference type="EMBL" id="APW61205.1"/>
    </source>
</evidence>
<dbReference type="GO" id="GO:0003735">
    <property type="term" value="F:structural constituent of ribosome"/>
    <property type="evidence" value="ECO:0007669"/>
    <property type="project" value="InterPro"/>
</dbReference>
<evidence type="ECO:0000256" key="1">
    <source>
        <dbReference type="ARBA" id="ARBA00007596"/>
    </source>
</evidence>
<dbReference type="EMBL" id="CP019082">
    <property type="protein sequence ID" value="APW61205.1"/>
    <property type="molecule type" value="Genomic_DNA"/>
</dbReference>
<name>A0A1U7CQI8_9BACT</name>
<dbReference type="GO" id="GO:0005737">
    <property type="term" value="C:cytoplasm"/>
    <property type="evidence" value="ECO:0007669"/>
    <property type="project" value="UniProtKB-ARBA"/>
</dbReference>
<dbReference type="KEGG" id="pbor:BSF38_02713"/>
<dbReference type="Proteomes" id="UP000186309">
    <property type="component" value="Chromosome"/>
</dbReference>
<dbReference type="RefSeq" id="WP_076346390.1">
    <property type="nucleotide sequence ID" value="NZ_CP019082.1"/>
</dbReference>
<dbReference type="GO" id="GO:0005840">
    <property type="term" value="C:ribosome"/>
    <property type="evidence" value="ECO:0007669"/>
    <property type="project" value="UniProtKB-KW"/>
</dbReference>
<evidence type="ECO:0000256" key="4">
    <source>
        <dbReference type="ARBA" id="ARBA00035176"/>
    </source>
</evidence>
<dbReference type="Gene3D" id="2.20.28.120">
    <property type="entry name" value="Ribosomal protein L33"/>
    <property type="match status" value="1"/>
</dbReference>
<keyword evidence="7" id="KW-1185">Reference proteome</keyword>
<dbReference type="GO" id="GO:0006412">
    <property type="term" value="P:translation"/>
    <property type="evidence" value="ECO:0007669"/>
    <property type="project" value="UniProtKB-UniRule"/>
</dbReference>
<dbReference type="AlphaFoldDB" id="A0A1U7CQI8"/>
<comment type="similarity">
    <text evidence="1 5">Belongs to the bacterial ribosomal protein bL33 family.</text>
</comment>
<dbReference type="InterPro" id="IPR011332">
    <property type="entry name" value="Ribosomal_zn-bd"/>
</dbReference>
<keyword evidence="2 5" id="KW-0689">Ribosomal protein</keyword>
<dbReference type="NCBIfam" id="NF001764">
    <property type="entry name" value="PRK00504.1"/>
    <property type="match status" value="1"/>
</dbReference>
<dbReference type="SUPFAM" id="SSF57829">
    <property type="entry name" value="Zn-binding ribosomal proteins"/>
    <property type="match status" value="1"/>
</dbReference>
<dbReference type="HAMAP" id="MF_00294">
    <property type="entry name" value="Ribosomal_bL33"/>
    <property type="match status" value="1"/>
</dbReference>
<evidence type="ECO:0000256" key="3">
    <source>
        <dbReference type="ARBA" id="ARBA00023274"/>
    </source>
</evidence>
<dbReference type="STRING" id="1387353.BSF38_02713"/>
<reference evidence="7" key="1">
    <citation type="submission" date="2016-12" db="EMBL/GenBank/DDBJ databases">
        <title>Comparative genomics of four Isosphaeraceae planctomycetes: a common pool of plasmids and glycoside hydrolase genes.</title>
        <authorList>
            <person name="Ivanova A."/>
        </authorList>
    </citation>
    <scope>NUCLEOTIDE SEQUENCE [LARGE SCALE GENOMIC DNA]</scope>
    <source>
        <strain evidence="7">PX4</strain>
    </source>
</reference>
<dbReference type="NCBIfam" id="TIGR01023">
    <property type="entry name" value="rpmG_bact"/>
    <property type="match status" value="1"/>
</dbReference>
<proteinExistence type="inferred from homology"/>
<dbReference type="InterPro" id="IPR038584">
    <property type="entry name" value="Ribosomal_bL33_sf"/>
</dbReference>
<sequence>MREYVWLECTACGERNYRVQKETRGANRLELKKYCRRERLHTSHKESRKK</sequence>